<proteinExistence type="predicted"/>
<sequence length="30" mass="3318">MLVRGIGIRDISAIQEVSIRKVLSLLVNSH</sequence>
<comment type="caution">
    <text evidence="1">The sequence shown here is derived from an EMBL/GenBank/DDBJ whole genome shotgun (WGS) entry which is preliminary data.</text>
</comment>
<organism evidence="1">
    <name type="scientific">termite gut metagenome</name>
    <dbReference type="NCBI Taxonomy" id="433724"/>
    <lineage>
        <taxon>unclassified sequences</taxon>
        <taxon>metagenomes</taxon>
        <taxon>organismal metagenomes</taxon>
    </lineage>
</organism>
<protein>
    <submittedName>
        <fullName evidence="1">Uncharacterized protein</fullName>
    </submittedName>
</protein>
<dbReference type="EMBL" id="SNRY01002262">
    <property type="protein sequence ID" value="KAA6325934.1"/>
    <property type="molecule type" value="Genomic_DNA"/>
</dbReference>
<name>A0A5J4QXW8_9ZZZZ</name>
<reference evidence="1" key="1">
    <citation type="submission" date="2019-03" db="EMBL/GenBank/DDBJ databases">
        <title>Single cell metagenomics reveals metabolic interactions within the superorganism composed of flagellate Streblomastix strix and complex community of Bacteroidetes bacteria on its surface.</title>
        <authorList>
            <person name="Treitli S.C."/>
            <person name="Kolisko M."/>
            <person name="Husnik F."/>
            <person name="Keeling P."/>
            <person name="Hampl V."/>
        </authorList>
    </citation>
    <scope>NUCLEOTIDE SEQUENCE</scope>
    <source>
        <strain evidence="1">STM</strain>
    </source>
</reference>
<dbReference type="AlphaFoldDB" id="A0A5J4QXW8"/>
<accession>A0A5J4QXW8</accession>
<evidence type="ECO:0000313" key="1">
    <source>
        <dbReference type="EMBL" id="KAA6325934.1"/>
    </source>
</evidence>
<gene>
    <name evidence="1" type="ORF">EZS27_024902</name>
</gene>